<dbReference type="Proteomes" id="UP000051727">
    <property type="component" value="Unassembled WGS sequence"/>
</dbReference>
<keyword evidence="1" id="KW-0472">Membrane</keyword>
<name>A0A0R2FQG8_9LACO</name>
<organism evidence="2 3">
    <name type="scientific">Liquorilactobacillus mali</name>
    <dbReference type="NCBI Taxonomy" id="1618"/>
    <lineage>
        <taxon>Bacteria</taxon>
        <taxon>Bacillati</taxon>
        <taxon>Bacillota</taxon>
        <taxon>Bacilli</taxon>
        <taxon>Lactobacillales</taxon>
        <taxon>Lactobacillaceae</taxon>
        <taxon>Liquorilactobacillus</taxon>
    </lineage>
</organism>
<accession>A0A0R2FQG8</accession>
<evidence type="ECO:0000256" key="1">
    <source>
        <dbReference type="SAM" id="Phobius"/>
    </source>
</evidence>
<gene>
    <name evidence="2" type="ORF">IV36_GL000298</name>
</gene>
<evidence type="ECO:0000313" key="3">
    <source>
        <dbReference type="Proteomes" id="UP000051727"/>
    </source>
</evidence>
<feature type="transmembrane region" description="Helical" evidence="1">
    <location>
        <begin position="25"/>
        <end position="47"/>
    </location>
</feature>
<reference evidence="2 3" key="1">
    <citation type="journal article" date="2015" name="Genome Announc.">
        <title>Expanding the biotechnology potential of lactobacilli through comparative genomics of 213 strains and associated genera.</title>
        <authorList>
            <person name="Sun Z."/>
            <person name="Harris H.M."/>
            <person name="McCann A."/>
            <person name="Guo C."/>
            <person name="Argimon S."/>
            <person name="Zhang W."/>
            <person name="Yang X."/>
            <person name="Jeffery I.B."/>
            <person name="Cooney J.C."/>
            <person name="Kagawa T.F."/>
            <person name="Liu W."/>
            <person name="Song Y."/>
            <person name="Salvetti E."/>
            <person name="Wrobel A."/>
            <person name="Rasinkangas P."/>
            <person name="Parkhill J."/>
            <person name="Rea M.C."/>
            <person name="O'Sullivan O."/>
            <person name="Ritari J."/>
            <person name="Douillard F.P."/>
            <person name="Paul Ross R."/>
            <person name="Yang R."/>
            <person name="Briner A.E."/>
            <person name="Felis G.E."/>
            <person name="de Vos W.M."/>
            <person name="Barrangou R."/>
            <person name="Klaenhammer T.R."/>
            <person name="Caufield P.W."/>
            <person name="Cui Y."/>
            <person name="Zhang H."/>
            <person name="O'Toole P.W."/>
        </authorList>
    </citation>
    <scope>NUCLEOTIDE SEQUENCE [LARGE SCALE GENOMIC DNA]</scope>
    <source>
        <strain evidence="2 3">ATCC 27304</strain>
    </source>
</reference>
<feature type="transmembrane region" description="Helical" evidence="1">
    <location>
        <begin position="125"/>
        <end position="149"/>
    </location>
</feature>
<keyword evidence="1" id="KW-0812">Transmembrane</keyword>
<proteinExistence type="predicted"/>
<dbReference type="AlphaFoldDB" id="A0A0R2FQG8"/>
<dbReference type="InterPro" id="IPR009898">
    <property type="entry name" value="DUF1440"/>
</dbReference>
<evidence type="ECO:0000313" key="2">
    <source>
        <dbReference type="EMBL" id="KRN29883.1"/>
    </source>
</evidence>
<comment type="caution">
    <text evidence="2">The sequence shown here is derived from an EMBL/GenBank/DDBJ whole genome shotgun (WGS) entry which is preliminary data.</text>
</comment>
<dbReference type="PATRIC" id="fig|1618.3.peg.298"/>
<dbReference type="EMBL" id="JQAR01000011">
    <property type="protein sequence ID" value="KRN29883.1"/>
    <property type="molecule type" value="Genomic_DNA"/>
</dbReference>
<dbReference type="STRING" id="1618.IV36_GL000298"/>
<feature type="transmembrane region" description="Helical" evidence="1">
    <location>
        <begin position="161"/>
        <end position="179"/>
    </location>
</feature>
<keyword evidence="1" id="KW-1133">Transmembrane helix</keyword>
<dbReference type="Pfam" id="PF07274">
    <property type="entry name" value="DUF1440"/>
    <property type="match status" value="1"/>
</dbReference>
<protein>
    <submittedName>
        <fullName evidence="2">Periplasmic secreted protein</fullName>
    </submittedName>
</protein>
<sequence>MIINCKKGEELMLNLSKPKISFKTIVWKSIWYGFIAGMISGMVKIGWENILPPRTLARNATNPPQHLLEQFGMSSKAVHAFVYYSTDQKVYFVALIIHFAFSIVFAALFIFLAQYWKKTTLWQGAAYGIVIWIAFHIIIMPAMGTVPAPWNQPFDEHFSEFFGHIVWAWSIYAVAVCLAKNEKKNKLENL</sequence>
<feature type="transmembrane region" description="Helical" evidence="1">
    <location>
        <begin position="90"/>
        <end position="113"/>
    </location>
</feature>